<gene>
    <name evidence="1" type="ORF">A9Y76_27425</name>
</gene>
<dbReference type="AlphaFoldDB" id="A0A192A7Q8"/>
<geneLocation type="plasmid" evidence="2">
    <name>pri-1</name>
</geneLocation>
<dbReference type="Proteomes" id="UP000078572">
    <property type="component" value="Plasmid pRI-1"/>
</dbReference>
<protein>
    <submittedName>
        <fullName evidence="1">Uncharacterized protein</fullName>
    </submittedName>
</protein>
<dbReference type="GeneID" id="61529770"/>
<dbReference type="OrthoDB" id="9133822at2"/>
<accession>A0A192A7Q8</accession>
<name>A0A192A7Q8_9RALS</name>
<keyword evidence="1" id="KW-0614">Plasmid</keyword>
<dbReference type="EMBL" id="CP016024">
    <property type="protein sequence ID" value="ANJ76337.1"/>
    <property type="molecule type" value="Genomic_DNA"/>
</dbReference>
<organism evidence="1 2">
    <name type="scientific">Ralstonia insidiosa</name>
    <dbReference type="NCBI Taxonomy" id="190721"/>
    <lineage>
        <taxon>Bacteria</taxon>
        <taxon>Pseudomonadati</taxon>
        <taxon>Pseudomonadota</taxon>
        <taxon>Betaproteobacteria</taxon>
        <taxon>Burkholderiales</taxon>
        <taxon>Burkholderiaceae</taxon>
        <taxon>Ralstonia</taxon>
    </lineage>
</organism>
<evidence type="ECO:0000313" key="2">
    <source>
        <dbReference type="Proteomes" id="UP000078572"/>
    </source>
</evidence>
<keyword evidence="2" id="KW-1185">Reference proteome</keyword>
<evidence type="ECO:0000313" key="1">
    <source>
        <dbReference type="EMBL" id="ANJ76337.1"/>
    </source>
</evidence>
<reference evidence="2" key="1">
    <citation type="submission" date="2016-06" db="EMBL/GenBank/DDBJ databases">
        <authorList>
            <person name="Xu Y."/>
            <person name="Nagy A."/>
            <person name="Yan X."/>
            <person name="Kim S.W."/>
            <person name="Haley B."/>
            <person name="Liu N.T."/>
            <person name="Nou X."/>
        </authorList>
    </citation>
    <scope>NUCLEOTIDE SEQUENCE [LARGE SCALE GENOMIC DNA]</scope>
    <source>
        <strain evidence="2">ATCC 49129</strain>
        <plasmid evidence="2">pri-1</plasmid>
    </source>
</reference>
<dbReference type="RefSeq" id="WP_024979407.1">
    <property type="nucleotide sequence ID" value="NZ_CP016024.1"/>
</dbReference>
<sequence>MDAQRVVTGAELIEFIKNEQVLRNAFACRVQVEAAGKTVEKKVAFDGIGLVVDNESCDPDQFVKANSVFVPPVLR</sequence>
<proteinExistence type="predicted"/>